<dbReference type="GO" id="GO:0006654">
    <property type="term" value="P:phosphatidic acid biosynthetic process"/>
    <property type="evidence" value="ECO:0007669"/>
    <property type="project" value="TreeGrafter"/>
</dbReference>
<gene>
    <name evidence="4" type="ORF">Clopa_1276</name>
</gene>
<dbReference type="Proteomes" id="UP000013523">
    <property type="component" value="Chromosome"/>
</dbReference>
<dbReference type="EMBL" id="CP003261">
    <property type="protein sequence ID" value="AGK96264.1"/>
    <property type="molecule type" value="Genomic_DNA"/>
</dbReference>
<dbReference type="SMART" id="SM00563">
    <property type="entry name" value="PlsC"/>
    <property type="match status" value="1"/>
</dbReference>
<dbReference type="SUPFAM" id="SSF69593">
    <property type="entry name" value="Glycerol-3-phosphate (1)-acyltransferase"/>
    <property type="match status" value="1"/>
</dbReference>
<evidence type="ECO:0000313" key="4">
    <source>
        <dbReference type="EMBL" id="AGK96264.1"/>
    </source>
</evidence>
<dbReference type="KEGG" id="cpas:Clopa_1276"/>
<dbReference type="PANTHER" id="PTHR10434:SF40">
    <property type="entry name" value="1-ACYL-SN-GLYCEROL-3-PHOSPHATE ACYLTRANSFERASE"/>
    <property type="match status" value="1"/>
</dbReference>
<dbReference type="AlphaFoldDB" id="R4K6W7"/>
<dbReference type="OrthoDB" id="9803035at2"/>
<dbReference type="eggNOG" id="COG0204">
    <property type="taxonomic scope" value="Bacteria"/>
</dbReference>
<organism evidence="4 5">
    <name type="scientific">Clostridium pasteurianum BC1</name>
    <dbReference type="NCBI Taxonomy" id="86416"/>
    <lineage>
        <taxon>Bacteria</taxon>
        <taxon>Bacillati</taxon>
        <taxon>Bacillota</taxon>
        <taxon>Clostridia</taxon>
        <taxon>Eubacteriales</taxon>
        <taxon>Clostridiaceae</taxon>
        <taxon>Clostridium</taxon>
    </lineage>
</organism>
<evidence type="ECO:0000259" key="3">
    <source>
        <dbReference type="SMART" id="SM00563"/>
    </source>
</evidence>
<dbReference type="PANTHER" id="PTHR10434">
    <property type="entry name" value="1-ACYL-SN-GLYCEROL-3-PHOSPHATE ACYLTRANSFERASE"/>
    <property type="match status" value="1"/>
</dbReference>
<dbReference type="PATRIC" id="fig|86416.3.peg.1275"/>
<dbReference type="STRING" id="86416.Clopa_1276"/>
<dbReference type="InterPro" id="IPR002123">
    <property type="entry name" value="Plipid/glycerol_acylTrfase"/>
</dbReference>
<keyword evidence="1 4" id="KW-0808">Transferase</keyword>
<dbReference type="HOGENOM" id="CLU_027938_4_5_9"/>
<dbReference type="GO" id="GO:0003841">
    <property type="term" value="F:1-acylglycerol-3-phosphate O-acyltransferase activity"/>
    <property type="evidence" value="ECO:0007669"/>
    <property type="project" value="TreeGrafter"/>
</dbReference>
<evidence type="ECO:0000313" key="5">
    <source>
        <dbReference type="Proteomes" id="UP000013523"/>
    </source>
</evidence>
<feature type="domain" description="Phospholipid/glycerol acyltransferase" evidence="3">
    <location>
        <begin position="52"/>
        <end position="165"/>
    </location>
</feature>
<reference evidence="4 5" key="1">
    <citation type="submission" date="2012-01" db="EMBL/GenBank/DDBJ databases">
        <title>Complete sequence of chromosome of Clostridium pasteurianum BC1.</title>
        <authorList>
            <consortium name="US DOE Joint Genome Institute"/>
            <person name="Lucas S."/>
            <person name="Han J."/>
            <person name="Lapidus A."/>
            <person name="Cheng J.-F."/>
            <person name="Goodwin L."/>
            <person name="Pitluck S."/>
            <person name="Peters L."/>
            <person name="Mikhailova N."/>
            <person name="Teshima H."/>
            <person name="Detter J.C."/>
            <person name="Han C."/>
            <person name="Tapia R."/>
            <person name="Land M."/>
            <person name="Hauser L."/>
            <person name="Kyrpides N."/>
            <person name="Ivanova N."/>
            <person name="Pagani I."/>
            <person name="Dunn J."/>
            <person name="Taghavi S."/>
            <person name="Francis A."/>
            <person name="van der Lelie D."/>
            <person name="Woyke T."/>
        </authorList>
    </citation>
    <scope>NUCLEOTIDE SEQUENCE [LARGE SCALE GENOMIC DNA]</scope>
    <source>
        <strain evidence="4 5">BC1</strain>
    </source>
</reference>
<sequence>MIISPKLLRLIELLPTGVVRVFAIKFLSRLIDKHAKIHLSGTENLEGAKGPFLFIGNHLSNSDGIILWKVMKEWDPTFVAGVKLKGDALTYLGTIAVKNTTIIPNTADKEGISNIIKLLKSGENIVMFPEGTRSRVGSMIKAKRGLNLIVKLSKATVVPIGMYGSEKLLPVGRDADMNNETFHKSDVYIKIGKPFEMSKRDKDEGRKEYEERAADEAMKKIAELLPEEYRGVYK</sequence>
<dbReference type="RefSeq" id="WP_015614587.1">
    <property type="nucleotide sequence ID" value="NC_021182.1"/>
</dbReference>
<protein>
    <submittedName>
        <fullName evidence="4">1-acyl-sn-glycerol-3-phosphate acyltransferase</fullName>
    </submittedName>
</protein>
<keyword evidence="2 4" id="KW-0012">Acyltransferase</keyword>
<name>R4K6W7_CLOPA</name>
<evidence type="ECO:0000256" key="1">
    <source>
        <dbReference type="ARBA" id="ARBA00022679"/>
    </source>
</evidence>
<dbReference type="CDD" id="cd07989">
    <property type="entry name" value="LPLAT_AGPAT-like"/>
    <property type="match status" value="1"/>
</dbReference>
<evidence type="ECO:0000256" key="2">
    <source>
        <dbReference type="ARBA" id="ARBA00023315"/>
    </source>
</evidence>
<proteinExistence type="predicted"/>
<accession>R4K6W7</accession>
<keyword evidence="5" id="KW-1185">Reference proteome</keyword>
<dbReference type="Pfam" id="PF01553">
    <property type="entry name" value="Acyltransferase"/>
    <property type="match status" value="1"/>
</dbReference>